<dbReference type="GO" id="GO:0004519">
    <property type="term" value="F:endonuclease activity"/>
    <property type="evidence" value="ECO:0007669"/>
    <property type="project" value="UniProtKB-KW"/>
</dbReference>
<dbReference type="Proteomes" id="UP001199916">
    <property type="component" value="Unassembled WGS sequence"/>
</dbReference>
<keyword evidence="1" id="KW-0472">Membrane</keyword>
<dbReference type="InterPro" id="IPR052906">
    <property type="entry name" value="Type_IV_Methyl-Rstrct_Enzyme"/>
</dbReference>
<dbReference type="SUPFAM" id="SSF52980">
    <property type="entry name" value="Restriction endonuclease-like"/>
    <property type="match status" value="1"/>
</dbReference>
<gene>
    <name evidence="4" type="ORF">LQV63_26965</name>
</gene>
<feature type="domain" description="Restriction endonuclease type IV Mrr" evidence="3">
    <location>
        <begin position="73"/>
        <end position="182"/>
    </location>
</feature>
<feature type="transmembrane region" description="Helical" evidence="1">
    <location>
        <begin position="12"/>
        <end position="32"/>
    </location>
</feature>
<dbReference type="EC" id="3.1.21.-" evidence="4"/>
<dbReference type="RefSeq" id="WP_233698954.1">
    <property type="nucleotide sequence ID" value="NZ_JAJNBZ010000037.1"/>
</dbReference>
<evidence type="ECO:0000259" key="3">
    <source>
        <dbReference type="Pfam" id="PF04471"/>
    </source>
</evidence>
<accession>A0ABS8YM51</accession>
<dbReference type="InterPro" id="IPR013498">
    <property type="entry name" value="Topo_IA_Znf"/>
</dbReference>
<dbReference type="PANTHER" id="PTHR30015:SF6">
    <property type="entry name" value="SLL1429 PROTEIN"/>
    <property type="match status" value="1"/>
</dbReference>
<keyword evidence="4" id="KW-0378">Hydrolase</keyword>
<dbReference type="InterPro" id="IPR011856">
    <property type="entry name" value="tRNA_endonuc-like_dom_sf"/>
</dbReference>
<evidence type="ECO:0000313" key="4">
    <source>
        <dbReference type="EMBL" id="MCE5172908.1"/>
    </source>
</evidence>
<dbReference type="Gene3D" id="3.40.1350.10">
    <property type="match status" value="1"/>
</dbReference>
<dbReference type="Pfam" id="PF01396">
    <property type="entry name" value="Zn_ribbon_Top1"/>
    <property type="match status" value="1"/>
</dbReference>
<comment type="caution">
    <text evidence="4">The sequence shown here is derived from an EMBL/GenBank/DDBJ whole genome shotgun (WGS) entry which is preliminary data.</text>
</comment>
<keyword evidence="4" id="KW-0540">Nuclease</keyword>
<organism evidence="4 5">
    <name type="scientific">Paenibacillus profundus</name>
    <dbReference type="NCBI Taxonomy" id="1173085"/>
    <lineage>
        <taxon>Bacteria</taxon>
        <taxon>Bacillati</taxon>
        <taxon>Bacillota</taxon>
        <taxon>Bacilli</taxon>
        <taxon>Bacillales</taxon>
        <taxon>Paenibacillaceae</taxon>
        <taxon>Paenibacillus</taxon>
    </lineage>
</organism>
<name>A0ABS8YM51_9BACL</name>
<evidence type="ECO:0000256" key="1">
    <source>
        <dbReference type="SAM" id="Phobius"/>
    </source>
</evidence>
<feature type="transmembrane region" description="Helical" evidence="1">
    <location>
        <begin position="38"/>
        <end position="55"/>
    </location>
</feature>
<proteinExistence type="predicted"/>
<dbReference type="Pfam" id="PF04471">
    <property type="entry name" value="Mrr_cat"/>
    <property type="match status" value="1"/>
</dbReference>
<dbReference type="GO" id="GO:0016787">
    <property type="term" value="F:hydrolase activity"/>
    <property type="evidence" value="ECO:0007669"/>
    <property type="project" value="UniProtKB-KW"/>
</dbReference>
<dbReference type="InterPro" id="IPR011335">
    <property type="entry name" value="Restrct_endonuc-II-like"/>
</dbReference>
<evidence type="ECO:0000259" key="2">
    <source>
        <dbReference type="Pfam" id="PF01396"/>
    </source>
</evidence>
<evidence type="ECO:0000313" key="5">
    <source>
        <dbReference type="Proteomes" id="UP001199916"/>
    </source>
</evidence>
<dbReference type="PANTHER" id="PTHR30015">
    <property type="entry name" value="MRR RESTRICTION SYSTEM PROTEIN"/>
    <property type="match status" value="1"/>
</dbReference>
<dbReference type="SUPFAM" id="SSF57783">
    <property type="entry name" value="Zinc beta-ribbon"/>
    <property type="match status" value="1"/>
</dbReference>
<protein>
    <submittedName>
        <fullName evidence="4">Restriction endonuclease</fullName>
        <ecNumber evidence="4">3.1.21.-</ecNumber>
    </submittedName>
</protein>
<dbReference type="EMBL" id="JAJNBZ010000037">
    <property type="protein sequence ID" value="MCE5172908.1"/>
    <property type="molecule type" value="Genomic_DNA"/>
</dbReference>
<keyword evidence="5" id="KW-1185">Reference proteome</keyword>
<keyword evidence="1" id="KW-1133">Transmembrane helix</keyword>
<dbReference type="InterPro" id="IPR007560">
    <property type="entry name" value="Restrct_endonuc_IV_Mrr"/>
</dbReference>
<feature type="domain" description="DNA topoisomerase type IA zn finger" evidence="2">
    <location>
        <begin position="205"/>
        <end position="239"/>
    </location>
</feature>
<reference evidence="4 5" key="1">
    <citation type="submission" date="2021-11" db="EMBL/GenBank/DDBJ databases">
        <title>Draft genome sequence of Paenibacillus profundus YoMME, a new Gram-positive bacteria with exoelectrogenic properties.</title>
        <authorList>
            <person name="Hubenova Y."/>
            <person name="Hubenova E."/>
            <person name="Manasiev Y."/>
            <person name="Peykov S."/>
            <person name="Mitov M."/>
        </authorList>
    </citation>
    <scope>NUCLEOTIDE SEQUENCE [LARGE SCALE GENOMIC DNA]</scope>
    <source>
        <strain evidence="4 5">YoMME</strain>
    </source>
</reference>
<sequence length="240" mass="26725">MARKSKSKQEEEFLKAMFGLVGIGSFVGTYYYTKSINISTVVGIIAIGMLVAILIERHVNKTERLKKSGIAEIDQMDGRQFEHYLGLLFKSQGYSVKVTRAAGDYGADLVIARDGRKIVVQAKRYSKNVGIDAVQQIHSSMNYYGASEAWVLSNRNYTEAAVNLAKANGVRLINREELVAMILKMNPGAVPEPKQILQEIPQATRTCDRCGHPMVIRKGPKGEFFGCSTFPKCRNIKPFQ</sequence>
<keyword evidence="1" id="KW-0812">Transmembrane</keyword>
<dbReference type="Gene3D" id="3.30.65.10">
    <property type="entry name" value="Bacterial Topoisomerase I, domain 1"/>
    <property type="match status" value="1"/>
</dbReference>
<keyword evidence="4" id="KW-0255">Endonuclease</keyword>